<keyword evidence="4 6" id="KW-0472">Membrane</keyword>
<comment type="subcellular location">
    <subcellularLocation>
        <location evidence="1">Membrane</location>
        <topology evidence="1">Multi-pass membrane protein</topology>
    </subcellularLocation>
</comment>
<dbReference type="InterPro" id="IPR006603">
    <property type="entry name" value="PQ-loop_rpt"/>
</dbReference>
<feature type="transmembrane region" description="Helical" evidence="6">
    <location>
        <begin position="200"/>
        <end position="224"/>
    </location>
</feature>
<name>A0A1Y2C4C2_9FUNG</name>
<protein>
    <recommendedName>
        <fullName evidence="9">PQ-loop-domain-containing protein</fullName>
    </recommendedName>
</protein>
<evidence type="ECO:0000256" key="4">
    <source>
        <dbReference type="ARBA" id="ARBA00023136"/>
    </source>
</evidence>
<evidence type="ECO:0000256" key="3">
    <source>
        <dbReference type="ARBA" id="ARBA00022989"/>
    </source>
</evidence>
<evidence type="ECO:0000256" key="2">
    <source>
        <dbReference type="ARBA" id="ARBA00022692"/>
    </source>
</evidence>
<feature type="compositionally biased region" description="Acidic residues" evidence="5">
    <location>
        <begin position="267"/>
        <end position="286"/>
    </location>
</feature>
<organism evidence="7 8">
    <name type="scientific">Neocallimastix californiae</name>
    <dbReference type="NCBI Taxonomy" id="1754190"/>
    <lineage>
        <taxon>Eukaryota</taxon>
        <taxon>Fungi</taxon>
        <taxon>Fungi incertae sedis</taxon>
        <taxon>Chytridiomycota</taxon>
        <taxon>Chytridiomycota incertae sedis</taxon>
        <taxon>Neocallimastigomycetes</taxon>
        <taxon>Neocallimastigales</taxon>
        <taxon>Neocallimastigaceae</taxon>
        <taxon>Neocallimastix</taxon>
    </lineage>
</organism>
<evidence type="ECO:0000256" key="1">
    <source>
        <dbReference type="ARBA" id="ARBA00004141"/>
    </source>
</evidence>
<proteinExistence type="predicted"/>
<accession>A0A1Y2C4C2</accession>
<comment type="caution">
    <text evidence="7">The sequence shown here is derived from an EMBL/GenBank/DDBJ whole genome shotgun (WGS) entry which is preliminary data.</text>
</comment>
<dbReference type="PANTHER" id="PTHR16201">
    <property type="entry name" value="SEVEN TRANSMEMBRANE PROTEIN 1-RELATED"/>
    <property type="match status" value="1"/>
</dbReference>
<keyword evidence="2 6" id="KW-0812">Transmembrane</keyword>
<evidence type="ECO:0000256" key="6">
    <source>
        <dbReference type="SAM" id="Phobius"/>
    </source>
</evidence>
<gene>
    <name evidence="7" type="ORF">LY90DRAFT_704040</name>
</gene>
<feature type="transmembrane region" description="Helical" evidence="6">
    <location>
        <begin position="230"/>
        <end position="255"/>
    </location>
</feature>
<evidence type="ECO:0008006" key="9">
    <source>
        <dbReference type="Google" id="ProtNLM"/>
    </source>
</evidence>
<keyword evidence="8" id="KW-1185">Reference proteome</keyword>
<dbReference type="InterPro" id="IPR051415">
    <property type="entry name" value="LAAT-1"/>
</dbReference>
<sequence>MTTCEKPQLGVYEISLGIVVTTVLVLSYMPQIYKLIKTKNSYGISPYAQVLSLTSQTLTLFNIILLQQGIINCCVIGKYGVLYCLGSLMGVIQVFLQWSCIATIAYLFVIYFPSNINSGYTAIDIEGERLLKEWKVIVKIVYCYITIFAVVLLLTLTAINMKWSITDIEYLAGVFGLGSTFLSTIQFLPQIYKTYINKSVGALSIPSMLIQCPGSFILVVFLAIQPGTNWTTWITYFAGGTLQGILLSLCIYYYIKNKDNQPQGEHNEEEEENNLENNIENDAENV</sequence>
<feature type="region of interest" description="Disordered" evidence="5">
    <location>
        <begin position="262"/>
        <end position="286"/>
    </location>
</feature>
<dbReference type="AlphaFoldDB" id="A0A1Y2C4C2"/>
<dbReference type="SMART" id="SM00679">
    <property type="entry name" value="CTNS"/>
    <property type="match status" value="2"/>
</dbReference>
<dbReference type="Gene3D" id="1.20.1280.290">
    <property type="match status" value="2"/>
</dbReference>
<feature type="transmembrane region" description="Helical" evidence="6">
    <location>
        <begin position="50"/>
        <end position="71"/>
    </location>
</feature>
<reference evidence="7 8" key="1">
    <citation type="submission" date="2016-08" db="EMBL/GenBank/DDBJ databases">
        <title>A Parts List for Fungal Cellulosomes Revealed by Comparative Genomics.</title>
        <authorList>
            <consortium name="DOE Joint Genome Institute"/>
            <person name="Haitjema C.H."/>
            <person name="Gilmore S.P."/>
            <person name="Henske J.K."/>
            <person name="Solomon K.V."/>
            <person name="De Groot R."/>
            <person name="Kuo A."/>
            <person name="Mondo S.J."/>
            <person name="Salamov A.A."/>
            <person name="Labutti K."/>
            <person name="Zhao Z."/>
            <person name="Chiniquy J."/>
            <person name="Barry K."/>
            <person name="Brewer H.M."/>
            <person name="Purvine S.O."/>
            <person name="Wright A.T."/>
            <person name="Boxma B."/>
            <person name="Van Alen T."/>
            <person name="Hackstein J.H."/>
            <person name="Baker S.E."/>
            <person name="Grigoriev I.V."/>
            <person name="O'Malley M.A."/>
        </authorList>
    </citation>
    <scope>NUCLEOTIDE SEQUENCE [LARGE SCALE GENOMIC DNA]</scope>
    <source>
        <strain evidence="7 8">G1</strain>
    </source>
</reference>
<dbReference type="PANTHER" id="PTHR16201:SF11">
    <property type="entry name" value="PQ-LOOP REPEAT-CONTAINING PROTEIN"/>
    <property type="match status" value="1"/>
</dbReference>
<evidence type="ECO:0000313" key="8">
    <source>
        <dbReference type="Proteomes" id="UP000193920"/>
    </source>
</evidence>
<keyword evidence="3 6" id="KW-1133">Transmembrane helix</keyword>
<feature type="transmembrane region" description="Helical" evidence="6">
    <location>
        <begin position="91"/>
        <end position="112"/>
    </location>
</feature>
<dbReference type="Pfam" id="PF04193">
    <property type="entry name" value="PQ-loop"/>
    <property type="match status" value="2"/>
</dbReference>
<dbReference type="EMBL" id="MCOG01000125">
    <property type="protein sequence ID" value="ORY41165.1"/>
    <property type="molecule type" value="Genomic_DNA"/>
</dbReference>
<dbReference type="GO" id="GO:0016020">
    <property type="term" value="C:membrane"/>
    <property type="evidence" value="ECO:0007669"/>
    <property type="project" value="UniProtKB-SubCell"/>
</dbReference>
<feature type="transmembrane region" description="Helical" evidence="6">
    <location>
        <begin position="136"/>
        <end position="158"/>
    </location>
</feature>
<evidence type="ECO:0000256" key="5">
    <source>
        <dbReference type="SAM" id="MobiDB-lite"/>
    </source>
</evidence>
<dbReference type="Proteomes" id="UP000193920">
    <property type="component" value="Unassembled WGS sequence"/>
</dbReference>
<feature type="transmembrane region" description="Helical" evidence="6">
    <location>
        <begin position="12"/>
        <end position="29"/>
    </location>
</feature>
<dbReference type="OrthoDB" id="19344at2759"/>
<evidence type="ECO:0000313" key="7">
    <source>
        <dbReference type="EMBL" id="ORY41165.1"/>
    </source>
</evidence>
<feature type="transmembrane region" description="Helical" evidence="6">
    <location>
        <begin position="170"/>
        <end position="188"/>
    </location>
</feature>